<organism evidence="7 8">
    <name type="scientific">Actinophytocola xanthii</name>
    <dbReference type="NCBI Taxonomy" id="1912961"/>
    <lineage>
        <taxon>Bacteria</taxon>
        <taxon>Bacillati</taxon>
        <taxon>Actinomycetota</taxon>
        <taxon>Actinomycetes</taxon>
        <taxon>Pseudonocardiales</taxon>
        <taxon>Pseudonocardiaceae</taxon>
    </lineage>
</organism>
<dbReference type="GO" id="GO:0003677">
    <property type="term" value="F:DNA binding"/>
    <property type="evidence" value="ECO:0007669"/>
    <property type="project" value="UniProtKB-UniRule"/>
</dbReference>
<dbReference type="SMART" id="SM00862">
    <property type="entry name" value="Trans_reg_C"/>
    <property type="match status" value="1"/>
</dbReference>
<evidence type="ECO:0000256" key="4">
    <source>
        <dbReference type="ARBA" id="ARBA00023163"/>
    </source>
</evidence>
<dbReference type="PANTHER" id="PTHR35807">
    <property type="entry name" value="TRANSCRIPTIONAL REGULATOR REDD-RELATED"/>
    <property type="match status" value="1"/>
</dbReference>
<evidence type="ECO:0000313" key="8">
    <source>
        <dbReference type="Proteomes" id="UP000185596"/>
    </source>
</evidence>
<dbReference type="SUPFAM" id="SSF48452">
    <property type="entry name" value="TPR-like"/>
    <property type="match status" value="1"/>
</dbReference>
<sequence length="623" mass="67684">MLGPLLLVRGDKVVTPSAPKLRQVLSLLAVQANSVTRVDQLVEELWEQSPPQSALTTVQTYIYQLRKLLKLDDKPVDGVVASPTLISHPGGYILQLPDLDSIDANLFEQLARRGRQELLSANTEAASETFRDALSLWRGDFLEGVASGPLLYSHATRLEELRRTVLALRIEADLQLGRHQEIIGELTSLVNGEPTREDFSAKLMIALYRSGRRADALGVYQRIRTALVDELGLDPAAELQRLHQLMLEADPELDLPGTGAGATQPADSAQPTVQVGHLVPAQLPAEVPDFVGRHAEIDAFTRLLTGPDIQGLRVVNVVGRPGIGKSAFVARAGRGVRAHFPDGQLYVDLAGADGSPMPVRQVLIAMLKAIGAEETDVPNSVAEAALMFRSWTADRRLLVVLDKAGAADMLRHLVPSGSGCGLVVVSRVPVDALPGAVRLRLPVLSVPESVQLLATTVGEQRVSQELDAAERLVELTDRLPLALRAVSAKLAGRPGWHLSRMVARMTDERNRMNELSYGGFDVFGRLAEAYQTLSARQRWVFRRLAAAHDELLTAGEIAERVSMTPAAVHTVLDQLVDADLVEELEGDEPEPRHQVPPLVRLVGLSGMLGSSWWKRTTGHLSPG</sequence>
<dbReference type="CDD" id="cd15831">
    <property type="entry name" value="BTAD"/>
    <property type="match status" value="1"/>
</dbReference>
<evidence type="ECO:0000256" key="2">
    <source>
        <dbReference type="ARBA" id="ARBA00023015"/>
    </source>
</evidence>
<evidence type="ECO:0000256" key="3">
    <source>
        <dbReference type="ARBA" id="ARBA00023125"/>
    </source>
</evidence>
<dbReference type="EMBL" id="MSIE01000018">
    <property type="protein sequence ID" value="OLF17377.1"/>
    <property type="molecule type" value="Genomic_DNA"/>
</dbReference>
<dbReference type="AlphaFoldDB" id="A0A1Q8CSS5"/>
<reference evidence="7 8" key="1">
    <citation type="submission" date="2016-12" db="EMBL/GenBank/DDBJ databases">
        <title>The draft genome sequence of Actinophytocola sp. 11-183.</title>
        <authorList>
            <person name="Wang W."/>
            <person name="Yuan L."/>
        </authorList>
    </citation>
    <scope>NUCLEOTIDE SEQUENCE [LARGE SCALE GENOMIC DNA]</scope>
    <source>
        <strain evidence="7 8">11-183</strain>
    </source>
</reference>
<dbReference type="GO" id="GO:0000160">
    <property type="term" value="P:phosphorelay signal transduction system"/>
    <property type="evidence" value="ECO:0007669"/>
    <property type="project" value="InterPro"/>
</dbReference>
<protein>
    <recommendedName>
        <fullName evidence="6">OmpR/PhoB-type domain-containing protein</fullName>
    </recommendedName>
</protein>
<dbReference type="InterPro" id="IPR001867">
    <property type="entry name" value="OmpR/PhoB-type_DNA-bd"/>
</dbReference>
<dbReference type="Pfam" id="PF03704">
    <property type="entry name" value="BTAD"/>
    <property type="match status" value="1"/>
</dbReference>
<evidence type="ECO:0000313" key="7">
    <source>
        <dbReference type="EMBL" id="OLF17377.1"/>
    </source>
</evidence>
<dbReference type="InterPro" id="IPR051677">
    <property type="entry name" value="AfsR-DnrI-RedD_regulator"/>
</dbReference>
<comment type="caution">
    <text evidence="7">The sequence shown here is derived from an EMBL/GenBank/DDBJ whole genome shotgun (WGS) entry which is preliminary data.</text>
</comment>
<dbReference type="Pfam" id="PF00486">
    <property type="entry name" value="Trans_reg_C"/>
    <property type="match status" value="1"/>
</dbReference>
<keyword evidence="4" id="KW-0804">Transcription</keyword>
<dbReference type="Gene3D" id="1.25.40.10">
    <property type="entry name" value="Tetratricopeptide repeat domain"/>
    <property type="match status" value="1"/>
</dbReference>
<evidence type="ECO:0000256" key="1">
    <source>
        <dbReference type="ARBA" id="ARBA00005820"/>
    </source>
</evidence>
<dbReference type="CDD" id="cd00090">
    <property type="entry name" value="HTH_ARSR"/>
    <property type="match status" value="1"/>
</dbReference>
<dbReference type="SUPFAM" id="SSF46785">
    <property type="entry name" value="Winged helix' DNA-binding domain"/>
    <property type="match status" value="1"/>
</dbReference>
<dbReference type="InterPro" id="IPR011990">
    <property type="entry name" value="TPR-like_helical_dom_sf"/>
</dbReference>
<dbReference type="SUPFAM" id="SSF46894">
    <property type="entry name" value="C-terminal effector domain of the bipartite response regulators"/>
    <property type="match status" value="1"/>
</dbReference>
<dbReference type="SMART" id="SM01043">
    <property type="entry name" value="BTAD"/>
    <property type="match status" value="1"/>
</dbReference>
<dbReference type="RefSeq" id="WP_075125751.1">
    <property type="nucleotide sequence ID" value="NZ_MSIE01000018.1"/>
</dbReference>
<evidence type="ECO:0000259" key="6">
    <source>
        <dbReference type="PROSITE" id="PS51755"/>
    </source>
</evidence>
<proteinExistence type="inferred from homology"/>
<keyword evidence="8" id="KW-1185">Reference proteome</keyword>
<dbReference type="GO" id="GO:0043531">
    <property type="term" value="F:ADP binding"/>
    <property type="evidence" value="ECO:0007669"/>
    <property type="project" value="InterPro"/>
</dbReference>
<dbReference type="Proteomes" id="UP000185596">
    <property type="component" value="Unassembled WGS sequence"/>
</dbReference>
<dbReference type="InterPro" id="IPR027417">
    <property type="entry name" value="P-loop_NTPase"/>
</dbReference>
<dbReference type="InterPro" id="IPR036390">
    <property type="entry name" value="WH_DNA-bd_sf"/>
</dbReference>
<accession>A0A1Q8CSS5</accession>
<dbReference type="Gene3D" id="1.10.10.10">
    <property type="entry name" value="Winged helix-like DNA-binding domain superfamily/Winged helix DNA-binding domain"/>
    <property type="match status" value="2"/>
</dbReference>
<dbReference type="STRING" id="1912961.BU204_12260"/>
<dbReference type="Gene3D" id="3.40.50.300">
    <property type="entry name" value="P-loop containing nucleotide triphosphate hydrolases"/>
    <property type="match status" value="1"/>
</dbReference>
<dbReference type="GO" id="GO:0006355">
    <property type="term" value="P:regulation of DNA-templated transcription"/>
    <property type="evidence" value="ECO:0007669"/>
    <property type="project" value="InterPro"/>
</dbReference>
<evidence type="ECO:0000256" key="5">
    <source>
        <dbReference type="PROSITE-ProRule" id="PRU01091"/>
    </source>
</evidence>
<dbReference type="OrthoDB" id="5521887at2"/>
<keyword evidence="3 5" id="KW-0238">DNA-binding</keyword>
<feature type="domain" description="OmpR/PhoB-type" evidence="6">
    <location>
        <begin position="1"/>
        <end position="96"/>
    </location>
</feature>
<dbReference type="InterPro" id="IPR011991">
    <property type="entry name" value="ArsR-like_HTH"/>
</dbReference>
<dbReference type="InterPro" id="IPR016032">
    <property type="entry name" value="Sig_transdc_resp-reg_C-effctor"/>
</dbReference>
<gene>
    <name evidence="7" type="ORF">BU204_12260</name>
</gene>
<dbReference type="PANTHER" id="PTHR35807:SF1">
    <property type="entry name" value="TRANSCRIPTIONAL REGULATOR REDD"/>
    <property type="match status" value="1"/>
</dbReference>
<dbReference type="PROSITE" id="PS51755">
    <property type="entry name" value="OMPR_PHOB"/>
    <property type="match status" value="1"/>
</dbReference>
<dbReference type="InterPro" id="IPR005158">
    <property type="entry name" value="BTAD"/>
</dbReference>
<feature type="DNA-binding region" description="OmpR/PhoB-type" evidence="5">
    <location>
        <begin position="1"/>
        <end position="96"/>
    </location>
</feature>
<dbReference type="InterPro" id="IPR036388">
    <property type="entry name" value="WH-like_DNA-bd_sf"/>
</dbReference>
<name>A0A1Q8CSS5_9PSEU</name>
<dbReference type="SUPFAM" id="SSF52540">
    <property type="entry name" value="P-loop containing nucleoside triphosphate hydrolases"/>
    <property type="match status" value="1"/>
</dbReference>
<keyword evidence="2" id="KW-0805">Transcription regulation</keyword>
<comment type="similarity">
    <text evidence="1">Belongs to the AfsR/DnrI/RedD regulatory family.</text>
</comment>